<feature type="region of interest" description="Disordered" evidence="2">
    <location>
        <begin position="970"/>
        <end position="1020"/>
    </location>
</feature>
<dbReference type="InParanoid" id="K1Y344"/>
<feature type="compositionally biased region" description="Polar residues" evidence="2">
    <location>
        <begin position="101"/>
        <end position="113"/>
    </location>
</feature>
<dbReference type="GO" id="GO:0007165">
    <property type="term" value="P:signal transduction"/>
    <property type="evidence" value="ECO:0007669"/>
    <property type="project" value="InterPro"/>
</dbReference>
<dbReference type="OrthoDB" id="9994905at2759"/>
<dbReference type="SMART" id="SM00324">
    <property type="entry name" value="RhoGAP"/>
    <property type="match status" value="1"/>
</dbReference>
<feature type="coiled-coil region" evidence="1">
    <location>
        <begin position="1883"/>
        <end position="1939"/>
    </location>
</feature>
<gene>
    <name evidence="4" type="ORF">MBM_02796</name>
</gene>
<feature type="region of interest" description="Disordered" evidence="2">
    <location>
        <begin position="1762"/>
        <end position="1786"/>
    </location>
</feature>
<dbReference type="STRING" id="1072389.K1Y344"/>
<dbReference type="InterPro" id="IPR008936">
    <property type="entry name" value="Rho_GTPase_activation_prot"/>
</dbReference>
<feature type="compositionally biased region" description="Low complexity" evidence="2">
    <location>
        <begin position="1152"/>
        <end position="1164"/>
    </location>
</feature>
<feature type="compositionally biased region" description="Low complexity" evidence="2">
    <location>
        <begin position="1539"/>
        <end position="1552"/>
    </location>
</feature>
<feature type="compositionally biased region" description="Basic and acidic residues" evidence="2">
    <location>
        <begin position="981"/>
        <end position="993"/>
    </location>
</feature>
<evidence type="ECO:0000313" key="5">
    <source>
        <dbReference type="Proteomes" id="UP000006753"/>
    </source>
</evidence>
<dbReference type="PROSITE" id="PS50238">
    <property type="entry name" value="RHOGAP"/>
    <property type="match status" value="1"/>
</dbReference>
<feature type="region of interest" description="Disordered" evidence="2">
    <location>
        <begin position="1498"/>
        <end position="1736"/>
    </location>
</feature>
<evidence type="ECO:0000259" key="3">
    <source>
        <dbReference type="PROSITE" id="PS50238"/>
    </source>
</evidence>
<dbReference type="KEGG" id="mbe:MBM_02796"/>
<evidence type="ECO:0000256" key="2">
    <source>
        <dbReference type="SAM" id="MobiDB-lite"/>
    </source>
</evidence>
<feature type="compositionally biased region" description="Polar residues" evidence="2">
    <location>
        <begin position="1609"/>
        <end position="1619"/>
    </location>
</feature>
<feature type="region of interest" description="Disordered" evidence="2">
    <location>
        <begin position="711"/>
        <end position="816"/>
    </location>
</feature>
<dbReference type="RefSeq" id="XP_007290685.1">
    <property type="nucleotide sequence ID" value="XM_007290623.1"/>
</dbReference>
<feature type="domain" description="Rho-GAP" evidence="3">
    <location>
        <begin position="244"/>
        <end position="508"/>
    </location>
</feature>
<feature type="compositionally biased region" description="Polar residues" evidence="2">
    <location>
        <begin position="635"/>
        <end position="644"/>
    </location>
</feature>
<feature type="region of interest" description="Disordered" evidence="2">
    <location>
        <begin position="1947"/>
        <end position="1980"/>
    </location>
</feature>
<feature type="compositionally biased region" description="Basic and acidic residues" evidence="2">
    <location>
        <begin position="1391"/>
        <end position="1403"/>
    </location>
</feature>
<dbReference type="InterPro" id="IPR000198">
    <property type="entry name" value="RhoGAP_dom"/>
</dbReference>
<protein>
    <submittedName>
        <fullName evidence="4">GTPase activating protein Rga6</fullName>
    </submittedName>
</protein>
<dbReference type="Gene3D" id="1.10.555.10">
    <property type="entry name" value="Rho GTPase activation protein"/>
    <property type="match status" value="1"/>
</dbReference>
<dbReference type="Proteomes" id="UP000006753">
    <property type="component" value="Unassembled WGS sequence"/>
</dbReference>
<dbReference type="HOGENOM" id="CLU_233294_0_0_1"/>
<evidence type="ECO:0000313" key="4">
    <source>
        <dbReference type="EMBL" id="EKD19559.1"/>
    </source>
</evidence>
<evidence type="ECO:0000256" key="1">
    <source>
        <dbReference type="SAM" id="Coils"/>
    </source>
</evidence>
<accession>K1Y344</accession>
<feature type="compositionally biased region" description="Basic residues" evidence="2">
    <location>
        <begin position="1645"/>
        <end position="1654"/>
    </location>
</feature>
<dbReference type="EMBL" id="JH921431">
    <property type="protein sequence ID" value="EKD19559.1"/>
    <property type="molecule type" value="Genomic_DNA"/>
</dbReference>
<feature type="region of interest" description="Disordered" evidence="2">
    <location>
        <begin position="459"/>
        <end position="479"/>
    </location>
</feature>
<organism evidence="4 5">
    <name type="scientific">Marssonina brunnea f. sp. multigermtubi (strain MB_m1)</name>
    <name type="common">Marssonina leaf spot fungus</name>
    <dbReference type="NCBI Taxonomy" id="1072389"/>
    <lineage>
        <taxon>Eukaryota</taxon>
        <taxon>Fungi</taxon>
        <taxon>Dikarya</taxon>
        <taxon>Ascomycota</taxon>
        <taxon>Pezizomycotina</taxon>
        <taxon>Leotiomycetes</taxon>
        <taxon>Helotiales</taxon>
        <taxon>Drepanopezizaceae</taxon>
        <taxon>Drepanopeziza</taxon>
    </lineage>
</organism>
<feature type="region of interest" description="Disordered" evidence="2">
    <location>
        <begin position="1408"/>
        <end position="1427"/>
    </location>
</feature>
<feature type="compositionally biased region" description="Basic and acidic residues" evidence="2">
    <location>
        <begin position="1167"/>
        <end position="1178"/>
    </location>
</feature>
<feature type="compositionally biased region" description="Polar residues" evidence="2">
    <location>
        <begin position="1704"/>
        <end position="1716"/>
    </location>
</feature>
<feature type="compositionally biased region" description="Basic and acidic residues" evidence="2">
    <location>
        <begin position="1962"/>
        <end position="1980"/>
    </location>
</feature>
<dbReference type="CDD" id="cd00159">
    <property type="entry name" value="RhoGAP"/>
    <property type="match status" value="1"/>
</dbReference>
<dbReference type="eggNOG" id="ENOG502SAYM">
    <property type="taxonomic scope" value="Eukaryota"/>
</dbReference>
<name>K1Y344_MARBU</name>
<keyword evidence="1" id="KW-0175">Coiled coil</keyword>
<feature type="compositionally biased region" description="Polar residues" evidence="2">
    <location>
        <begin position="970"/>
        <end position="980"/>
    </location>
</feature>
<feature type="region of interest" description="Disordered" evidence="2">
    <location>
        <begin position="547"/>
        <end position="572"/>
    </location>
</feature>
<feature type="region of interest" description="Disordered" evidence="2">
    <location>
        <begin position="623"/>
        <end position="698"/>
    </location>
</feature>
<dbReference type="Pfam" id="PF00620">
    <property type="entry name" value="RhoGAP"/>
    <property type="match status" value="1"/>
</dbReference>
<feature type="compositionally biased region" description="Low complexity" evidence="2">
    <location>
        <begin position="1564"/>
        <end position="1580"/>
    </location>
</feature>
<feature type="region of interest" description="Disordered" evidence="2">
    <location>
        <begin position="88"/>
        <end position="114"/>
    </location>
</feature>
<feature type="compositionally biased region" description="Polar residues" evidence="2">
    <location>
        <begin position="731"/>
        <end position="753"/>
    </location>
</feature>
<proteinExistence type="predicted"/>
<feature type="region of interest" description="Disordered" evidence="2">
    <location>
        <begin position="1369"/>
        <end position="1403"/>
    </location>
</feature>
<dbReference type="GeneID" id="18758731"/>
<feature type="region of interest" description="Disordered" evidence="2">
    <location>
        <begin position="1150"/>
        <end position="1178"/>
    </location>
</feature>
<dbReference type="SUPFAM" id="SSF48350">
    <property type="entry name" value="GTPase activation domain, GAP"/>
    <property type="match status" value="1"/>
</dbReference>
<feature type="compositionally biased region" description="Low complexity" evidence="2">
    <location>
        <begin position="769"/>
        <end position="780"/>
    </location>
</feature>
<sequence>MPQCFSLQYLARQLSQNMMQSNNGGISRSSSATLSMAPRLSSAIFDDINIAQGLLNEPKDPRHRSSMTSINFSALDGSDDQAQISVVPADGHPGGREQRVMRSSNTWTSSSGDVLSDHDEVDDRTIFVHEYNRLARKHGVRPINPEDYDVTNDELIHASAKPGSWFSRKILRKTSSSQSVKLKAEKGMKHRRSFSDLSLRLKLKKDKLKDKDLRELVRLCGSSLLYLPTEYAAGSLSVPTCFRATAQYLVQHGKSSLVTAKCQLETDFRVAPTTRGVFRVPGSQNVVAALYNHYGSMDEDGQVVSGTVRCPTLPEHIRCDVHDVGSAFKKFLSGLPGGILGSLHLFNALISIQSQLRGDPELTRTKQSKVRARLIALAIATLRSQYRRELICAVFGLLSMIGRAAEIAPRENERGRPLPTSDLMGYGPLGIIFGPLLVGDLLEDHTMRIANPQGGLVLLPVSPPKSRKERQKKNKAGEAGTAFDNHVDKIKVANSIAEMLITHWRDVVRHMRNLGALKIVVAAKSMTVRGGRQPMLRPSASESFALRKPPDWDNFKSPIRRQETSVSPTPTPRRINVLLDHVAMHPSSPQPDDMLVIKKQRSKAKPMLSQRLSVGRSLSILSPTAEEYTRDDQSDTQTPTTRSKGTPKASHLLDSGEASSSSAHRISNPAKDGFYSPSTPCEDGSHLPDASPLGGPRDEADLELMLKENTHPRQTLSTALPSGSPRPNELAEQSSKQQLHFMSTPVFSNSSPRASLGKSLRKKGRISKESSSSSGKAKIAVSQGSPRKLQKQSQRIMDRGRGKLSPGPRPLQPMAHISSPRDAAVMTDYAAMTAEIDVYHSDSVAHLREQDKQIFKQQEPALDAEFAVLKKKFEAFQAEKCAPEESSSTDSEASKVGAIIVAANEADFEACISKSEAILAEKNLEAHKQQKLAFEAGAAVLEAKIDMLETIQAEKIVERPTAHEVSAALNHQPNSGSSASPHEEATTAQDKGKCSSRSHSSRWHTTPISEKRKAAELSGKMASNKNEFDSFDSRLQNDPAIGPQIDGSHVVAENFVSTARRVAPEAGIDALDLHTPPKHFDPVSKAKKLGFEIEAQSSNIFSPSPDKNLRDGTYTESDPYRIRAAKRRSPYKAHHAVPFAHQYVNGVKVDKSPALSPSPLSSSDLSEESHVASKNRDSETRDISAEYAAFMKDAMTFKARYDATLADTKSPGYKFKKRVLDKEMDELDARWKPIKTAMDSGIKAEGNKKLSTKTSSFTPFGHIGTETKSRPSIYPLGSPKITIFRTSSGSEDRKYLRVLRRIGGSDPGLQLRARSFSPRRVSRSLYEHPKRIKNVLTISRLPRDPLLRTSHEIDDASLAILAQALATGGAGGADDIPNQEPRPNTWSRNHHQFEDKEIKQRVDHSSIIPSLGSEEGTEASTSNPSRDLILRGGMFKEYIQHTEADTSPTKWSDATTQVGTRLEPTFQPRPDVMVSLPMQVPKESSIDTARPHLVHLPAVVPKSLEKKPVPGSPLNTPEGRSKKSPPQTPANSPAKDASESPSKQSKSPSKISLLVARFNSGGRSSPPLVSASSAKSSPAKSHTKIPTRPGTPETTAGVETYKGSIVAPYTSNPASPTKSQKSDKTPQSIRAAGGETVSILDPKRSPVRKATPKRILRESLKDSTPLRSVGKTVNPSATPSPPKATNPYAVSLRPVRKSVDGSPTRGSSNSESQNSELGGAHPTAAVAQPKESIGSEPTNTILVFPATTYEATLVKKPETILKQTPPSPVETIRRNRKSGTSGSSIDHVSVYGHGIHLKPAPPVSSGELSPVLPGFDGPAGASNIGRVLPRPDLPPVAQHLQLSRPPTASTVSELVVFADHPEFRESGLNPPPSRSSSLLYNQVRILQRQLADKIEEVQHLKQQLNARENLEIGTLSEELRETKRDLHSWKARAEVAEKQLEIVMKMPSRNNSFKHAPSNVSRRSDRLERTSTDSRREEGTMAERIRKALHGLDGTEDTESMTRWSSGDSTNTVIRDLQGVVLTGSDYSSWMEQPIGGDE</sequence>
<feature type="compositionally biased region" description="Polar residues" evidence="2">
    <location>
        <begin position="1948"/>
        <end position="1961"/>
    </location>
</feature>
<feature type="compositionally biased region" description="Basic residues" evidence="2">
    <location>
        <begin position="465"/>
        <end position="474"/>
    </location>
</feature>
<keyword evidence="5" id="KW-1185">Reference proteome</keyword>
<reference evidence="4 5" key="1">
    <citation type="journal article" date="2012" name="BMC Genomics">
        <title>Sequencing the genome of Marssonina brunnea reveals fungus-poplar co-evolution.</title>
        <authorList>
            <person name="Zhu S."/>
            <person name="Cao Y.-Z."/>
            <person name="Jiang C."/>
            <person name="Tan B.-Y."/>
            <person name="Wang Z."/>
            <person name="Feng S."/>
            <person name="Zhang L."/>
            <person name="Su X.-H."/>
            <person name="Brejova B."/>
            <person name="Vinar T."/>
            <person name="Xu M."/>
            <person name="Wang M.-X."/>
            <person name="Zhang S.-G."/>
            <person name="Huang M.-R."/>
            <person name="Wu R."/>
            <person name="Zhou Y."/>
        </authorList>
    </citation>
    <scope>NUCLEOTIDE SEQUENCE [LARGE SCALE GENOMIC DNA]</scope>
    <source>
        <strain evidence="4 5">MB_m1</strain>
    </source>
</reference>
<feature type="compositionally biased region" description="Polar residues" evidence="2">
    <location>
        <begin position="712"/>
        <end position="721"/>
    </location>
</feature>